<dbReference type="GO" id="GO:0005975">
    <property type="term" value="P:carbohydrate metabolic process"/>
    <property type="evidence" value="ECO:0007669"/>
    <property type="project" value="InterPro"/>
</dbReference>
<evidence type="ECO:0000256" key="9">
    <source>
        <dbReference type="ARBA" id="ARBA00023277"/>
    </source>
</evidence>
<dbReference type="PANTHER" id="PTHR43434">
    <property type="entry name" value="PHOSPHOGLYCOLATE PHOSPHATASE"/>
    <property type="match status" value="1"/>
</dbReference>
<dbReference type="AlphaFoldDB" id="A0A944CEW2"/>
<dbReference type="GO" id="GO:0008967">
    <property type="term" value="F:phosphoglycolate phosphatase activity"/>
    <property type="evidence" value="ECO:0007669"/>
    <property type="project" value="UniProtKB-EC"/>
</dbReference>
<dbReference type="NCBIfam" id="TIGR01509">
    <property type="entry name" value="HAD-SF-IA-v3"/>
    <property type="match status" value="1"/>
</dbReference>
<comment type="caution">
    <text evidence="10">The sequence shown here is derived from an EMBL/GenBank/DDBJ whole genome shotgun (WGS) entry which is preliminary data.</text>
</comment>
<dbReference type="Gene3D" id="1.10.150.240">
    <property type="entry name" value="Putative phosphatase, domain 2"/>
    <property type="match status" value="1"/>
</dbReference>
<dbReference type="SFLD" id="SFLDG01135">
    <property type="entry name" value="C1.5.6:_HAD__Beta-PGM__Phospha"/>
    <property type="match status" value="1"/>
</dbReference>
<evidence type="ECO:0000256" key="2">
    <source>
        <dbReference type="ARBA" id="ARBA00001946"/>
    </source>
</evidence>
<dbReference type="Gene3D" id="3.40.50.1000">
    <property type="entry name" value="HAD superfamily/HAD-like"/>
    <property type="match status" value="1"/>
</dbReference>
<evidence type="ECO:0000256" key="5">
    <source>
        <dbReference type="ARBA" id="ARBA00013078"/>
    </source>
</evidence>
<dbReference type="GO" id="GO:0005829">
    <property type="term" value="C:cytosol"/>
    <property type="evidence" value="ECO:0007669"/>
    <property type="project" value="TreeGrafter"/>
</dbReference>
<evidence type="ECO:0000313" key="11">
    <source>
        <dbReference type="Proteomes" id="UP000705379"/>
    </source>
</evidence>
<dbReference type="NCBIfam" id="TIGR01449">
    <property type="entry name" value="PGP_bact"/>
    <property type="match status" value="1"/>
</dbReference>
<dbReference type="InterPro" id="IPR036412">
    <property type="entry name" value="HAD-like_sf"/>
</dbReference>
<dbReference type="InterPro" id="IPR037512">
    <property type="entry name" value="PGPase_prok"/>
</dbReference>
<comment type="cofactor">
    <cofactor evidence="2">
        <name>Mg(2+)</name>
        <dbReference type="ChEBI" id="CHEBI:18420"/>
    </cofactor>
</comment>
<evidence type="ECO:0000256" key="1">
    <source>
        <dbReference type="ARBA" id="ARBA00000830"/>
    </source>
</evidence>
<dbReference type="NCBIfam" id="TIGR01549">
    <property type="entry name" value="HAD-SF-IA-v1"/>
    <property type="match status" value="1"/>
</dbReference>
<reference evidence="10" key="2">
    <citation type="journal article" date="2021" name="Microorganisms">
        <title>Bacterial Dimethylsulfoniopropionate Biosynthesis in the East China Sea.</title>
        <authorList>
            <person name="Liu J."/>
            <person name="Zhang Y."/>
            <person name="Liu J."/>
            <person name="Zhong H."/>
            <person name="Williams B.T."/>
            <person name="Zheng Y."/>
            <person name="Curson A.R.J."/>
            <person name="Sun C."/>
            <person name="Sun H."/>
            <person name="Song D."/>
            <person name="Wagner Mackenzie B."/>
            <person name="Bermejo Martinez A."/>
            <person name="Todd J.D."/>
            <person name="Zhang X.H."/>
        </authorList>
    </citation>
    <scope>NUCLEOTIDE SEQUENCE</scope>
    <source>
        <strain evidence="10">AESS21</strain>
    </source>
</reference>
<dbReference type="PRINTS" id="PR00413">
    <property type="entry name" value="HADHALOGNASE"/>
</dbReference>
<dbReference type="InterPro" id="IPR050155">
    <property type="entry name" value="HAD-like_hydrolase_sf"/>
</dbReference>
<dbReference type="GO" id="GO:0006281">
    <property type="term" value="P:DNA repair"/>
    <property type="evidence" value="ECO:0007669"/>
    <property type="project" value="TreeGrafter"/>
</dbReference>
<keyword evidence="7 10" id="KW-0378">Hydrolase</keyword>
<proteinExistence type="inferred from homology"/>
<keyword evidence="8" id="KW-0460">Magnesium</keyword>
<dbReference type="InterPro" id="IPR023198">
    <property type="entry name" value="PGP-like_dom2"/>
</dbReference>
<dbReference type="InterPro" id="IPR006439">
    <property type="entry name" value="HAD-SF_hydro_IA"/>
</dbReference>
<dbReference type="PANTHER" id="PTHR43434:SF1">
    <property type="entry name" value="PHOSPHOGLYCOLATE PHOSPHATASE"/>
    <property type="match status" value="1"/>
</dbReference>
<accession>A0A944CEW2</accession>
<dbReference type="GO" id="GO:0046872">
    <property type="term" value="F:metal ion binding"/>
    <property type="evidence" value="ECO:0007669"/>
    <property type="project" value="UniProtKB-KW"/>
</dbReference>
<dbReference type="Pfam" id="PF13419">
    <property type="entry name" value="HAD_2"/>
    <property type="match status" value="1"/>
</dbReference>
<name>A0A944CEW2_9HYPH</name>
<dbReference type="NCBIfam" id="TIGR01662">
    <property type="entry name" value="HAD-SF-IIIA"/>
    <property type="match status" value="1"/>
</dbReference>
<organism evidence="10 11">
    <name type="scientific">Roseibium polysiphoniae</name>
    <dbReference type="NCBI Taxonomy" id="2571221"/>
    <lineage>
        <taxon>Bacteria</taxon>
        <taxon>Pseudomonadati</taxon>
        <taxon>Pseudomonadota</taxon>
        <taxon>Alphaproteobacteria</taxon>
        <taxon>Hyphomicrobiales</taxon>
        <taxon>Stappiaceae</taxon>
        <taxon>Roseibium</taxon>
    </lineage>
</organism>
<evidence type="ECO:0000256" key="7">
    <source>
        <dbReference type="ARBA" id="ARBA00022801"/>
    </source>
</evidence>
<evidence type="ECO:0000256" key="8">
    <source>
        <dbReference type="ARBA" id="ARBA00022842"/>
    </source>
</evidence>
<evidence type="ECO:0000256" key="4">
    <source>
        <dbReference type="ARBA" id="ARBA00006171"/>
    </source>
</evidence>
<dbReference type="Proteomes" id="UP000705379">
    <property type="component" value="Unassembled WGS sequence"/>
</dbReference>
<comment type="catalytic activity">
    <reaction evidence="1">
        <text>2-phosphoglycolate + H2O = glycolate + phosphate</text>
        <dbReference type="Rhea" id="RHEA:14369"/>
        <dbReference type="ChEBI" id="CHEBI:15377"/>
        <dbReference type="ChEBI" id="CHEBI:29805"/>
        <dbReference type="ChEBI" id="CHEBI:43474"/>
        <dbReference type="ChEBI" id="CHEBI:58033"/>
        <dbReference type="EC" id="3.1.3.18"/>
    </reaction>
</comment>
<comment type="pathway">
    <text evidence="3">Organic acid metabolism; glycolate biosynthesis; glycolate from 2-phosphoglycolate: step 1/1.</text>
</comment>
<evidence type="ECO:0000313" key="10">
    <source>
        <dbReference type="EMBL" id="MBS8261568.1"/>
    </source>
</evidence>
<dbReference type="SFLD" id="SFLDG01129">
    <property type="entry name" value="C1.5:_HAD__Beta-PGM__Phosphata"/>
    <property type="match status" value="1"/>
</dbReference>
<evidence type="ECO:0000256" key="3">
    <source>
        <dbReference type="ARBA" id="ARBA00004818"/>
    </source>
</evidence>
<keyword evidence="9" id="KW-0119">Carbohydrate metabolism</keyword>
<comment type="similarity">
    <text evidence="4">Belongs to the HAD-like hydrolase superfamily. CbbY/CbbZ/Gph/YieH family.</text>
</comment>
<protein>
    <recommendedName>
        <fullName evidence="5">phosphoglycolate phosphatase</fullName>
        <ecNumber evidence="5">3.1.3.18</ecNumber>
    </recommendedName>
</protein>
<keyword evidence="6" id="KW-0479">Metal-binding</keyword>
<dbReference type="InterPro" id="IPR041492">
    <property type="entry name" value="HAD_2"/>
</dbReference>
<dbReference type="SFLD" id="SFLDS00003">
    <property type="entry name" value="Haloacid_Dehalogenase"/>
    <property type="match status" value="1"/>
</dbReference>
<dbReference type="SUPFAM" id="SSF56784">
    <property type="entry name" value="HAD-like"/>
    <property type="match status" value="1"/>
</dbReference>
<gene>
    <name evidence="10" type="primary">gph</name>
    <name evidence="10" type="ORF">DYI23_15185</name>
</gene>
<reference evidence="10" key="1">
    <citation type="submission" date="2018-08" db="EMBL/GenBank/DDBJ databases">
        <authorList>
            <person name="Jin W."/>
            <person name="Wang H."/>
            <person name="Yang Y."/>
            <person name="Li M."/>
            <person name="Liu J."/>
        </authorList>
    </citation>
    <scope>NUCLEOTIDE SEQUENCE</scope>
    <source>
        <strain evidence="10">AESS21</strain>
    </source>
</reference>
<sequence>MERQELTSVIAQADRWPRAILFDLDGTLIDSVPDIATSVNLLLASESLAPLTVNEVRSMIGHGIAKLVERAFKARDIALEGAPHVAMTERMMDIYKDHLTEQTVLLSGTEDILRSYHGAGYGLAVVTNKPEGFSREILDHFGFSAMIDCVVGGDTGPVRKPAPDMLLHALKQIKVPASDALMVGDSPADIDAAKAAGVKSVAVHGGYTPVPANELGADITIDGLNELPDAIAQLTP</sequence>
<dbReference type="InterPro" id="IPR006549">
    <property type="entry name" value="HAD-SF_hydro_IIIA"/>
</dbReference>
<dbReference type="EMBL" id="QTKU01000003">
    <property type="protein sequence ID" value="MBS8261568.1"/>
    <property type="molecule type" value="Genomic_DNA"/>
</dbReference>
<dbReference type="EC" id="3.1.3.18" evidence="5"/>
<dbReference type="InterPro" id="IPR023214">
    <property type="entry name" value="HAD_sf"/>
</dbReference>
<evidence type="ECO:0000256" key="6">
    <source>
        <dbReference type="ARBA" id="ARBA00022723"/>
    </source>
</evidence>